<dbReference type="CDD" id="cd03524">
    <property type="entry name" value="RPA2_OBF_family"/>
    <property type="match status" value="1"/>
</dbReference>
<name>A0ABR1MDE4_9PEZI</name>
<reference evidence="7 8" key="1">
    <citation type="submission" date="2024-04" db="EMBL/GenBank/DDBJ databases">
        <title>Phyllosticta paracitricarpa is synonymous to the EU quarantine fungus P. citricarpa based on phylogenomic analyses.</title>
        <authorList>
            <consortium name="Lawrence Berkeley National Laboratory"/>
            <person name="Van Ingen-Buijs V.A."/>
            <person name="Van Westerhoven A.C."/>
            <person name="Haridas S."/>
            <person name="Skiadas P."/>
            <person name="Martin F."/>
            <person name="Groenewald J.Z."/>
            <person name="Crous P.W."/>
            <person name="Seidl M.F."/>
        </authorList>
    </citation>
    <scope>NUCLEOTIDE SEQUENCE [LARGE SCALE GENOMIC DNA]</scope>
    <source>
        <strain evidence="7 8">CBS 122670</strain>
    </source>
</reference>
<dbReference type="SUPFAM" id="SSF50249">
    <property type="entry name" value="Nucleic acid-binding proteins"/>
    <property type="match status" value="1"/>
</dbReference>
<evidence type="ECO:0000313" key="7">
    <source>
        <dbReference type="EMBL" id="KAK7546345.1"/>
    </source>
</evidence>
<dbReference type="InterPro" id="IPR018856">
    <property type="entry name" value="Stn1_N"/>
</dbReference>
<keyword evidence="2" id="KW-0158">Chromosome</keyword>
<protein>
    <recommendedName>
        <fullName evidence="6">CST complex subunit Stn1 N-terminal domain-containing protein</fullName>
    </recommendedName>
</protein>
<comment type="caution">
    <text evidence="7">The sequence shown here is derived from an EMBL/GenBank/DDBJ whole genome shotgun (WGS) entry which is preliminary data.</text>
</comment>
<evidence type="ECO:0000259" key="6">
    <source>
        <dbReference type="Pfam" id="PF10451"/>
    </source>
</evidence>
<evidence type="ECO:0000256" key="2">
    <source>
        <dbReference type="ARBA" id="ARBA00022454"/>
    </source>
</evidence>
<gene>
    <name evidence="7" type="ORF">IWX46DRAFT_640734</name>
</gene>
<evidence type="ECO:0000256" key="3">
    <source>
        <dbReference type="ARBA" id="ARBA00022895"/>
    </source>
</evidence>
<dbReference type="Pfam" id="PF10451">
    <property type="entry name" value="Stn1"/>
    <property type="match status" value="1"/>
</dbReference>
<feature type="coiled-coil region" evidence="4">
    <location>
        <begin position="237"/>
        <end position="267"/>
    </location>
</feature>
<dbReference type="Proteomes" id="UP001365128">
    <property type="component" value="Unassembled WGS sequence"/>
</dbReference>
<evidence type="ECO:0000256" key="1">
    <source>
        <dbReference type="ARBA" id="ARBA00004574"/>
    </source>
</evidence>
<organism evidence="7 8">
    <name type="scientific">Phyllosticta citricarpa</name>
    <dbReference type="NCBI Taxonomy" id="55181"/>
    <lineage>
        <taxon>Eukaryota</taxon>
        <taxon>Fungi</taxon>
        <taxon>Dikarya</taxon>
        <taxon>Ascomycota</taxon>
        <taxon>Pezizomycotina</taxon>
        <taxon>Dothideomycetes</taxon>
        <taxon>Dothideomycetes incertae sedis</taxon>
        <taxon>Botryosphaeriales</taxon>
        <taxon>Phyllostictaceae</taxon>
        <taxon>Phyllosticta</taxon>
    </lineage>
</organism>
<sequence length="276" mass="31579">MTTHPERQGLTFYPAHYFDKSPTFNSWAKLTAAGVHALRKPPPGIGPSNYISSAGSHRPPHQTFYYLNHPIRFVRLVGTVVAIEAPFPRFVLLTLDDGSGATIEVKIQRLLPDQLDETGTHETNTTLSNVRVESSIGVFDVYVDGILVDIGTVLRASCTLDSFRKVNQLLLERCSVIKNTADEARNWTATAAYMRDVLAGPWVLTAKEKAKLDDRHSREQQEKRDKEVKEVQRKTLKERAKAEWYRLRDERRRANEEKLERRRQREEVLMNRGALL</sequence>
<feature type="region of interest" description="Disordered" evidence="5">
    <location>
        <begin position="210"/>
        <end position="233"/>
    </location>
</feature>
<proteinExistence type="predicted"/>
<comment type="subcellular location">
    <subcellularLocation>
        <location evidence="1">Chromosome</location>
        <location evidence="1">Telomere</location>
    </subcellularLocation>
</comment>
<evidence type="ECO:0000256" key="5">
    <source>
        <dbReference type="SAM" id="MobiDB-lite"/>
    </source>
</evidence>
<keyword evidence="8" id="KW-1185">Reference proteome</keyword>
<evidence type="ECO:0000256" key="4">
    <source>
        <dbReference type="SAM" id="Coils"/>
    </source>
</evidence>
<dbReference type="InterPro" id="IPR012340">
    <property type="entry name" value="NA-bd_OB-fold"/>
</dbReference>
<feature type="domain" description="CST complex subunit Stn1 N-terminal" evidence="6">
    <location>
        <begin position="62"/>
        <end position="226"/>
    </location>
</feature>
<keyword evidence="4" id="KW-0175">Coiled coil</keyword>
<keyword evidence="3" id="KW-0779">Telomere</keyword>
<accession>A0ABR1MDE4</accession>
<evidence type="ECO:0000313" key="8">
    <source>
        <dbReference type="Proteomes" id="UP001365128"/>
    </source>
</evidence>
<dbReference type="EMBL" id="JBBPDW010000015">
    <property type="protein sequence ID" value="KAK7546345.1"/>
    <property type="molecule type" value="Genomic_DNA"/>
</dbReference>
<dbReference type="Gene3D" id="2.40.50.140">
    <property type="entry name" value="Nucleic acid-binding proteins"/>
    <property type="match status" value="1"/>
</dbReference>